<dbReference type="Gene3D" id="2.60.120.620">
    <property type="entry name" value="q2cbj1_9rhob like domain"/>
    <property type="match status" value="1"/>
</dbReference>
<proteinExistence type="predicted"/>
<gene>
    <name evidence="2" type="ORF">RMSM_05427</name>
</gene>
<dbReference type="AlphaFoldDB" id="M5RDW0"/>
<feature type="region of interest" description="Disordered" evidence="1">
    <location>
        <begin position="152"/>
        <end position="172"/>
    </location>
</feature>
<keyword evidence="3" id="KW-1185">Reference proteome</keyword>
<feature type="compositionally biased region" description="Polar residues" evidence="1">
    <location>
        <begin position="159"/>
        <end position="171"/>
    </location>
</feature>
<dbReference type="GO" id="GO:0016706">
    <property type="term" value="F:2-oxoglutarate-dependent dioxygenase activity"/>
    <property type="evidence" value="ECO:0007669"/>
    <property type="project" value="UniProtKB-ARBA"/>
</dbReference>
<evidence type="ECO:0008006" key="4">
    <source>
        <dbReference type="Google" id="ProtNLM"/>
    </source>
</evidence>
<dbReference type="PATRIC" id="fig|1265738.3.peg.5434"/>
<evidence type="ECO:0000313" key="3">
    <source>
        <dbReference type="Proteomes" id="UP000011991"/>
    </source>
</evidence>
<evidence type="ECO:0000313" key="2">
    <source>
        <dbReference type="EMBL" id="EMI17658.1"/>
    </source>
</evidence>
<dbReference type="Proteomes" id="UP000011991">
    <property type="component" value="Unassembled WGS sequence"/>
</dbReference>
<comment type="caution">
    <text evidence="2">The sequence shown here is derived from an EMBL/GenBank/DDBJ whole genome shotgun (WGS) entry which is preliminary data.</text>
</comment>
<sequence>MMDASKLLGESSLLGELSAAVDQLEQDNQELLKADRGNADDSAEANARKPYVRYLLGDRPTLDMQSVFVRFALQKPILRIANEYFGMTTRLAYFNVWHTYKTTSPAQSSQLWHRDFDDPHYIMKIFVYMSDVDEGSGPLSYAIGSHSKGKMKGEPDFVSKTSNSRRSSDQQMAEVIPPERWIPAFGPKGTIVFADTHGYHKGGWAKESERIVYTCMFTSPAVQLRPDREQFIRSEDFQLPSDPEIAAVLTPRR</sequence>
<accession>M5RDW0</accession>
<dbReference type="Pfam" id="PF05721">
    <property type="entry name" value="PhyH"/>
    <property type="match status" value="1"/>
</dbReference>
<dbReference type="RefSeq" id="WP_008703109.1">
    <property type="nucleotide sequence ID" value="NZ_ANOG01000770.1"/>
</dbReference>
<protein>
    <recommendedName>
        <fullName evidence="4">Phytanoyl-CoA dioxygenase</fullName>
    </recommendedName>
</protein>
<dbReference type="InterPro" id="IPR008775">
    <property type="entry name" value="Phytyl_CoA_dOase-like"/>
</dbReference>
<reference evidence="2 3" key="1">
    <citation type="journal article" date="2013" name="Mar. Genomics">
        <title>Expression of sulfatases in Rhodopirellula baltica and the diversity of sulfatases in the genus Rhodopirellula.</title>
        <authorList>
            <person name="Wegner C.E."/>
            <person name="Richter-Heitmann T."/>
            <person name="Klindworth A."/>
            <person name="Klockow C."/>
            <person name="Richter M."/>
            <person name="Achstetter T."/>
            <person name="Glockner F.O."/>
            <person name="Harder J."/>
        </authorList>
    </citation>
    <scope>NUCLEOTIDE SEQUENCE [LARGE SCALE GENOMIC DNA]</scope>
    <source>
        <strain evidence="2 3">SM1</strain>
    </source>
</reference>
<dbReference type="SUPFAM" id="SSF51197">
    <property type="entry name" value="Clavaminate synthase-like"/>
    <property type="match status" value="1"/>
</dbReference>
<dbReference type="EMBL" id="ANOG01000770">
    <property type="protein sequence ID" value="EMI17658.1"/>
    <property type="molecule type" value="Genomic_DNA"/>
</dbReference>
<evidence type="ECO:0000256" key="1">
    <source>
        <dbReference type="SAM" id="MobiDB-lite"/>
    </source>
</evidence>
<organism evidence="2 3">
    <name type="scientific">Rhodopirellula maiorica SM1</name>
    <dbReference type="NCBI Taxonomy" id="1265738"/>
    <lineage>
        <taxon>Bacteria</taxon>
        <taxon>Pseudomonadati</taxon>
        <taxon>Planctomycetota</taxon>
        <taxon>Planctomycetia</taxon>
        <taxon>Pirellulales</taxon>
        <taxon>Pirellulaceae</taxon>
        <taxon>Novipirellula</taxon>
    </lineage>
</organism>
<name>M5RDW0_9BACT</name>